<dbReference type="PANTHER" id="PTHR45842">
    <property type="entry name" value="SYNAPTIC ADHESION-LIKE MOLECULE SALM"/>
    <property type="match status" value="1"/>
</dbReference>
<evidence type="ECO:0000313" key="11">
    <source>
        <dbReference type="Proteomes" id="UP000678499"/>
    </source>
</evidence>
<dbReference type="SUPFAM" id="SSF52058">
    <property type="entry name" value="L domain-like"/>
    <property type="match status" value="1"/>
</dbReference>
<keyword evidence="6" id="KW-0393">Immunoglobulin domain</keyword>
<dbReference type="OrthoDB" id="5917255at2759"/>
<evidence type="ECO:0000256" key="3">
    <source>
        <dbReference type="ARBA" id="ARBA00022737"/>
    </source>
</evidence>
<evidence type="ECO:0000313" key="10">
    <source>
        <dbReference type="EMBL" id="CAD7275382.1"/>
    </source>
</evidence>
<dbReference type="EMBL" id="CAJPEX010000406">
    <property type="protein sequence ID" value="CAG0915534.1"/>
    <property type="molecule type" value="Genomic_DNA"/>
</dbReference>
<dbReference type="SMART" id="SM00408">
    <property type="entry name" value="IGc2"/>
    <property type="match status" value="3"/>
</dbReference>
<protein>
    <recommendedName>
        <fullName evidence="9">Ig-like domain-containing protein</fullName>
    </recommendedName>
</protein>
<evidence type="ECO:0000256" key="8">
    <source>
        <dbReference type="SAM" id="Phobius"/>
    </source>
</evidence>
<dbReference type="Pfam" id="PF13855">
    <property type="entry name" value="LRR_8"/>
    <property type="match status" value="3"/>
</dbReference>
<keyword evidence="2" id="KW-0732">Signal</keyword>
<feature type="region of interest" description="Disordered" evidence="7">
    <location>
        <begin position="862"/>
        <end position="898"/>
    </location>
</feature>
<evidence type="ECO:0000256" key="4">
    <source>
        <dbReference type="ARBA" id="ARBA00023157"/>
    </source>
</evidence>
<dbReference type="Proteomes" id="UP000678499">
    <property type="component" value="Unassembled WGS sequence"/>
</dbReference>
<dbReference type="InterPro" id="IPR007110">
    <property type="entry name" value="Ig-like_dom"/>
</dbReference>
<evidence type="ECO:0000256" key="5">
    <source>
        <dbReference type="ARBA" id="ARBA00023180"/>
    </source>
</evidence>
<dbReference type="Gene3D" id="2.60.40.10">
    <property type="entry name" value="Immunoglobulins"/>
    <property type="match status" value="3"/>
</dbReference>
<dbReference type="SMART" id="SM00365">
    <property type="entry name" value="LRR_SD22"/>
    <property type="match status" value="5"/>
</dbReference>
<reference evidence="10" key="1">
    <citation type="submission" date="2020-11" db="EMBL/GenBank/DDBJ databases">
        <authorList>
            <person name="Tran Van P."/>
        </authorList>
    </citation>
    <scope>NUCLEOTIDE SEQUENCE</scope>
</reference>
<dbReference type="Pfam" id="PF07679">
    <property type="entry name" value="I-set"/>
    <property type="match status" value="2"/>
</dbReference>
<dbReference type="InterPro" id="IPR032675">
    <property type="entry name" value="LRR_dom_sf"/>
</dbReference>
<dbReference type="InterPro" id="IPR036179">
    <property type="entry name" value="Ig-like_dom_sf"/>
</dbReference>
<dbReference type="InterPro" id="IPR003599">
    <property type="entry name" value="Ig_sub"/>
</dbReference>
<feature type="region of interest" description="Disordered" evidence="7">
    <location>
        <begin position="933"/>
        <end position="960"/>
    </location>
</feature>
<dbReference type="InterPro" id="IPR003598">
    <property type="entry name" value="Ig_sub2"/>
</dbReference>
<feature type="transmembrane region" description="Helical" evidence="8">
    <location>
        <begin position="742"/>
        <end position="768"/>
    </location>
</feature>
<keyword evidence="8" id="KW-1133">Transmembrane helix</keyword>
<evidence type="ECO:0000256" key="6">
    <source>
        <dbReference type="ARBA" id="ARBA00023319"/>
    </source>
</evidence>
<dbReference type="SUPFAM" id="SSF48726">
    <property type="entry name" value="Immunoglobulin"/>
    <property type="match status" value="3"/>
</dbReference>
<proteinExistence type="predicted"/>
<dbReference type="PROSITE" id="PS51450">
    <property type="entry name" value="LRR"/>
    <property type="match status" value="4"/>
</dbReference>
<dbReference type="AlphaFoldDB" id="A0A7R9GAL0"/>
<feature type="domain" description="Ig-like" evidence="9">
    <location>
        <begin position="377"/>
        <end position="545"/>
    </location>
</feature>
<dbReference type="PANTHER" id="PTHR45842:SF12">
    <property type="entry name" value="KEKKON 5, ISOFORM A"/>
    <property type="match status" value="1"/>
</dbReference>
<feature type="domain" description="Ig-like" evidence="9">
    <location>
        <begin position="550"/>
        <end position="639"/>
    </location>
</feature>
<dbReference type="InterPro" id="IPR013098">
    <property type="entry name" value="Ig_I-set"/>
</dbReference>
<dbReference type="SMART" id="SM00369">
    <property type="entry name" value="LRR_TYP"/>
    <property type="match status" value="8"/>
</dbReference>
<keyword evidence="1" id="KW-0433">Leucine-rich repeat</keyword>
<sequence length="1160" mass="125639">MRAGVQGEGNDLASGGSQNIPTCPFQLKNAKDPWVAYVRILLEDPVGGSKLVRGHFDAFRCERASRKAIYDFPPSLGMGVVLMSNVGLLLPVAAPDLGGNAIQSIESLAFQGLKELKELFLDGNGIENLNDGAFFGLGNLKELYLDNNNVSVVSKGWLYGLNSLRILTMSSNAVAQILDGAWEECSNLQELNLSSNALRELKDGAFNHLAKLKTLSLASNEISAIGDSAFSTLEGLSKLDLSFNHIDWVIEDETSKGRIFSDLGNLHSLGLRGNRIRSISAVAFAPLKDLRSLDLSYNPVASIQENPFIDMTWLESLKLNTTNMVCDCSMKWFPEWLNNTKRIKTEEILAKCFHPVEQRGVDVTDPSLTSATCSSFPRLRIEESPQATVGLSGSNVTLKCRAKLTADEVDTSNDLIKFTWKKDKVPLALTSVQSDSRRKRDVSRRQWLLQARRMKRALARSTKKSGNFLLDGEPDSTSKRHSEPGVRVSGAQYFQEVYEQIADDGGLVKTSVLSIVNISQVDAGRYQCIVSNGIDSLYSKKVRVLVHEKPKFTKFPKDVTASLGQSAKLECEAEGSPNPQVSWKKDGGRHFPAAMERRMNRYPGDSDIFITEVKVEDEGVYTCTANSSAGMISANATLRIIGKYSFTDADVVKEKNVVAGDTAIIECRAEGKPRPSVEWSFNDRILEPTERHMFTHDGQILLIVNAQAMDAGVYKCSLPGKVSPSTATRVLNIAAPKKDGDWAVTAVVLSGVMLAFVTVVVGVFLAVIRFVKIKAAHNTLPRRMPPIGNMFELDAMLPGSGSFQMTHQVSAYHDYHCSPEHVPGDEIPVPFGLEGVATATIPEPEIIVPDHDMEQERRQFALMDDESDRASSKDSGTGTDSGANVSATGSGGANEPRMTTDYASAQEVLRSLRESLFVNGVRGGSVNVLSPEGGGDRCAKGREENPCVSPSHSPCTSPVPRSNVQYLHPFSHHRCESSTSVDGLHSPTRWSLPPPPDEEVPILCHEVSRSQMTSPVFCGGGGGVVVGGGGRSAYWGGHMNPGKFRRRGAYASGRQDATKSGMVLALPRTESSSSATNFSYGFGVSSPDLSQEGEGEFLKPPSLAGSGRNSATLKRGRLRASGTSLNSIGAAPKGKQVECPTVPPLKSSTEAPNSRDVFRS</sequence>
<feature type="compositionally biased region" description="Low complexity" evidence="7">
    <location>
        <begin position="873"/>
        <end position="882"/>
    </location>
</feature>
<keyword evidence="8" id="KW-0812">Transmembrane</keyword>
<dbReference type="InterPro" id="IPR003591">
    <property type="entry name" value="Leu-rich_rpt_typical-subtyp"/>
</dbReference>
<evidence type="ECO:0000256" key="1">
    <source>
        <dbReference type="ARBA" id="ARBA00022614"/>
    </source>
</evidence>
<name>A0A7R9GAL0_9CRUS</name>
<dbReference type="PROSITE" id="PS50835">
    <property type="entry name" value="IG_LIKE"/>
    <property type="match status" value="3"/>
</dbReference>
<dbReference type="EMBL" id="OA882443">
    <property type="protein sequence ID" value="CAD7275382.1"/>
    <property type="molecule type" value="Genomic_DNA"/>
</dbReference>
<accession>A0A7R9GAL0</accession>
<dbReference type="FunFam" id="2.60.40.10:FF:000032">
    <property type="entry name" value="palladin isoform X1"/>
    <property type="match status" value="1"/>
</dbReference>
<organism evidence="10">
    <name type="scientific">Notodromas monacha</name>
    <dbReference type="NCBI Taxonomy" id="399045"/>
    <lineage>
        <taxon>Eukaryota</taxon>
        <taxon>Metazoa</taxon>
        <taxon>Ecdysozoa</taxon>
        <taxon>Arthropoda</taxon>
        <taxon>Crustacea</taxon>
        <taxon>Oligostraca</taxon>
        <taxon>Ostracoda</taxon>
        <taxon>Podocopa</taxon>
        <taxon>Podocopida</taxon>
        <taxon>Cypridocopina</taxon>
        <taxon>Cypridoidea</taxon>
        <taxon>Cyprididae</taxon>
        <taxon>Notodromas</taxon>
    </lineage>
</organism>
<evidence type="ECO:0000256" key="2">
    <source>
        <dbReference type="ARBA" id="ARBA00022729"/>
    </source>
</evidence>
<dbReference type="InterPro" id="IPR013783">
    <property type="entry name" value="Ig-like_fold"/>
</dbReference>
<keyword evidence="4" id="KW-1015">Disulfide bond</keyword>
<dbReference type="InterPro" id="IPR050467">
    <property type="entry name" value="LRFN"/>
</dbReference>
<feature type="domain" description="Ig-like" evidence="9">
    <location>
        <begin position="660"/>
        <end position="732"/>
    </location>
</feature>
<keyword evidence="5" id="KW-0325">Glycoprotein</keyword>
<keyword evidence="8" id="KW-0472">Membrane</keyword>
<feature type="compositionally biased region" description="Basic and acidic residues" evidence="7">
    <location>
        <begin position="934"/>
        <end position="945"/>
    </location>
</feature>
<evidence type="ECO:0000256" key="7">
    <source>
        <dbReference type="SAM" id="MobiDB-lite"/>
    </source>
</evidence>
<dbReference type="InterPro" id="IPR001611">
    <property type="entry name" value="Leu-rich_rpt"/>
</dbReference>
<gene>
    <name evidence="10" type="ORF">NMOB1V02_LOCUS3179</name>
</gene>
<keyword evidence="11" id="KW-1185">Reference proteome</keyword>
<feature type="region of interest" description="Disordered" evidence="7">
    <location>
        <begin position="1089"/>
        <end position="1160"/>
    </location>
</feature>
<dbReference type="SMART" id="SM00409">
    <property type="entry name" value="IG"/>
    <property type="match status" value="3"/>
</dbReference>
<keyword evidence="3" id="KW-0677">Repeat</keyword>
<evidence type="ECO:0000259" key="9">
    <source>
        <dbReference type="PROSITE" id="PS50835"/>
    </source>
</evidence>
<feature type="compositionally biased region" description="Polar residues" evidence="7">
    <location>
        <begin position="948"/>
        <end position="960"/>
    </location>
</feature>
<dbReference type="Gene3D" id="3.80.10.10">
    <property type="entry name" value="Ribonuclease Inhibitor"/>
    <property type="match status" value="2"/>
</dbReference>